<feature type="domain" description="HTH tetR-type" evidence="3">
    <location>
        <begin position="20"/>
        <end position="84"/>
    </location>
</feature>
<gene>
    <name evidence="4" type="ORF">FHX46_001510</name>
</gene>
<name>A0ABX0SUE0_9PSEU</name>
<feature type="DNA-binding region" description="H-T-H motif" evidence="2">
    <location>
        <begin position="47"/>
        <end position="66"/>
    </location>
</feature>
<dbReference type="EMBL" id="JAANOU010000001">
    <property type="protein sequence ID" value="NIH78980.1"/>
    <property type="molecule type" value="Genomic_DNA"/>
</dbReference>
<dbReference type="SUPFAM" id="SSF46689">
    <property type="entry name" value="Homeodomain-like"/>
    <property type="match status" value="1"/>
</dbReference>
<sequence>MQPDPTAAFGRKRRPRLSDRETERLLLTTAAAAVARDGLRVGLDHIQLEELIRQAGVARSAVYRRWPNKEAFLGDLLLELAAGEAPLAATGSDAASALVRRILSERLDTLTTPDGRRAAAAELIRETTLLDFQHILGSPQWRTYLALTVTVAGLPEGDLRHEVTAALAASERTFTGRIAHSHRVVADLLGLRPAHPGVSFETIAHLGNALVRGLITKATATPELAEQRVPASIGGASGDWSLPALGLAAITLTYLEPDPEVTWTEAGLARLRARLDNAEDLFAPRQDIVDG</sequence>
<dbReference type="InterPro" id="IPR001647">
    <property type="entry name" value="HTH_TetR"/>
</dbReference>
<dbReference type="RefSeq" id="WP_167111916.1">
    <property type="nucleotide sequence ID" value="NZ_JAANOU010000001.1"/>
</dbReference>
<evidence type="ECO:0000259" key="3">
    <source>
        <dbReference type="PROSITE" id="PS50977"/>
    </source>
</evidence>
<keyword evidence="1 2" id="KW-0238">DNA-binding</keyword>
<evidence type="ECO:0000313" key="4">
    <source>
        <dbReference type="EMBL" id="NIH78980.1"/>
    </source>
</evidence>
<proteinExistence type="predicted"/>
<evidence type="ECO:0000256" key="1">
    <source>
        <dbReference type="ARBA" id="ARBA00023125"/>
    </source>
</evidence>
<evidence type="ECO:0000313" key="5">
    <source>
        <dbReference type="Proteomes" id="UP000754495"/>
    </source>
</evidence>
<dbReference type="Pfam" id="PF00440">
    <property type="entry name" value="TetR_N"/>
    <property type="match status" value="1"/>
</dbReference>
<dbReference type="Proteomes" id="UP000754495">
    <property type="component" value="Unassembled WGS sequence"/>
</dbReference>
<comment type="caution">
    <text evidence="4">The sequence shown here is derived from an EMBL/GenBank/DDBJ whole genome shotgun (WGS) entry which is preliminary data.</text>
</comment>
<dbReference type="Gene3D" id="1.10.357.10">
    <property type="entry name" value="Tetracycline Repressor, domain 2"/>
    <property type="match status" value="1"/>
</dbReference>
<protein>
    <submittedName>
        <fullName evidence="4">AcrR family transcriptional regulator</fullName>
    </submittedName>
</protein>
<evidence type="ECO:0000256" key="2">
    <source>
        <dbReference type="PROSITE-ProRule" id="PRU00335"/>
    </source>
</evidence>
<keyword evidence="5" id="KW-1185">Reference proteome</keyword>
<dbReference type="InterPro" id="IPR009057">
    <property type="entry name" value="Homeodomain-like_sf"/>
</dbReference>
<reference evidence="4 5" key="1">
    <citation type="submission" date="2020-03" db="EMBL/GenBank/DDBJ databases">
        <title>Sequencing the genomes of 1000 actinobacteria strains.</title>
        <authorList>
            <person name="Klenk H.-P."/>
        </authorList>
    </citation>
    <scope>NUCLEOTIDE SEQUENCE [LARGE SCALE GENOMIC DNA]</scope>
    <source>
        <strain evidence="4 5">DSM 45668</strain>
    </source>
</reference>
<organism evidence="4 5">
    <name type="scientific">Amycolatopsis viridis</name>
    <dbReference type="NCBI Taxonomy" id="185678"/>
    <lineage>
        <taxon>Bacteria</taxon>
        <taxon>Bacillati</taxon>
        <taxon>Actinomycetota</taxon>
        <taxon>Actinomycetes</taxon>
        <taxon>Pseudonocardiales</taxon>
        <taxon>Pseudonocardiaceae</taxon>
        <taxon>Amycolatopsis</taxon>
    </lineage>
</organism>
<accession>A0ABX0SUE0</accession>
<dbReference type="PROSITE" id="PS50977">
    <property type="entry name" value="HTH_TETR_2"/>
    <property type="match status" value="1"/>
</dbReference>